<dbReference type="GO" id="GO:0043571">
    <property type="term" value="P:maintenance of CRISPR repeat elements"/>
    <property type="evidence" value="ECO:0007669"/>
    <property type="project" value="UniProtKB-UniRule"/>
</dbReference>
<dbReference type="EMBL" id="MFGX01000070">
    <property type="protein sequence ID" value="OGF54888.1"/>
    <property type="molecule type" value="Genomic_DNA"/>
</dbReference>
<feature type="binding site" evidence="9">
    <location>
        <position position="8"/>
    </location>
    <ligand>
        <name>Mg(2+)</name>
        <dbReference type="ChEBI" id="CHEBI:18420"/>
        <note>catalytic</note>
    </ligand>
</feature>
<evidence type="ECO:0000256" key="8">
    <source>
        <dbReference type="ARBA" id="ARBA00023118"/>
    </source>
</evidence>
<evidence type="ECO:0000256" key="5">
    <source>
        <dbReference type="ARBA" id="ARBA00022759"/>
    </source>
</evidence>
<keyword evidence="6 9" id="KW-0378">Hydrolase</keyword>
<dbReference type="GO" id="GO:0004521">
    <property type="term" value="F:RNA endonuclease activity"/>
    <property type="evidence" value="ECO:0007669"/>
    <property type="project" value="InterPro"/>
</dbReference>
<evidence type="ECO:0000256" key="6">
    <source>
        <dbReference type="ARBA" id="ARBA00022801"/>
    </source>
</evidence>
<keyword evidence="7 9" id="KW-0460">Magnesium</keyword>
<protein>
    <recommendedName>
        <fullName evidence="9">CRISPR-associated endoribonuclease Cas2</fullName>
        <ecNumber evidence="9">3.1.-.-</ecNumber>
    </recommendedName>
</protein>
<sequence>MYVILVYDVEQERVAKVCKFLRRYLHWVQNSVFEGEITEAKLERVKSGLGKLIDSETDSVYLYQARDEKWIDKEILGQERNPTDTLI</sequence>
<keyword evidence="8 9" id="KW-0051">Antiviral defense</keyword>
<evidence type="ECO:0000313" key="10">
    <source>
        <dbReference type="EMBL" id="OGF54888.1"/>
    </source>
</evidence>
<dbReference type="PANTHER" id="PTHR34405">
    <property type="entry name" value="CRISPR-ASSOCIATED ENDORIBONUCLEASE CAS2"/>
    <property type="match status" value="1"/>
</dbReference>
<dbReference type="NCBIfam" id="TIGR01573">
    <property type="entry name" value="cas2"/>
    <property type="match status" value="1"/>
</dbReference>
<accession>A0A1F5UUQ5</accession>
<evidence type="ECO:0000256" key="1">
    <source>
        <dbReference type="ARBA" id="ARBA00001946"/>
    </source>
</evidence>
<evidence type="ECO:0000256" key="7">
    <source>
        <dbReference type="ARBA" id="ARBA00022842"/>
    </source>
</evidence>
<dbReference type="STRING" id="1817864.A2Z21_06380"/>
<comment type="caution">
    <text evidence="10">The sequence shown here is derived from an EMBL/GenBank/DDBJ whole genome shotgun (WGS) entry which is preliminary data.</text>
</comment>
<dbReference type="PANTHER" id="PTHR34405:SF1">
    <property type="entry name" value="CRISPR-ASSOCIATED ENDORIBONUCLEASE CAS2"/>
    <property type="match status" value="1"/>
</dbReference>
<dbReference type="InterPro" id="IPR019199">
    <property type="entry name" value="Virulence_VapD/CRISPR_Cas2"/>
</dbReference>
<dbReference type="Proteomes" id="UP000179157">
    <property type="component" value="Unassembled WGS sequence"/>
</dbReference>
<dbReference type="GO" id="GO:0046872">
    <property type="term" value="F:metal ion binding"/>
    <property type="evidence" value="ECO:0007669"/>
    <property type="project" value="UniProtKB-UniRule"/>
</dbReference>
<evidence type="ECO:0000256" key="3">
    <source>
        <dbReference type="ARBA" id="ARBA00022722"/>
    </source>
</evidence>
<comment type="subunit">
    <text evidence="9">Homodimer, forms a heterotetramer with a Cas1 homodimer.</text>
</comment>
<dbReference type="SUPFAM" id="SSF143430">
    <property type="entry name" value="TTP0101/SSO1404-like"/>
    <property type="match status" value="1"/>
</dbReference>
<comment type="similarity">
    <text evidence="2 9">Belongs to the CRISPR-associated endoribonuclease Cas2 protein family.</text>
</comment>
<dbReference type="InterPro" id="IPR021127">
    <property type="entry name" value="CRISPR_associated_Cas2"/>
</dbReference>
<reference evidence="10 11" key="1">
    <citation type="journal article" date="2016" name="Nat. Commun.">
        <title>Thousands of microbial genomes shed light on interconnected biogeochemical processes in an aquifer system.</title>
        <authorList>
            <person name="Anantharaman K."/>
            <person name="Brown C.T."/>
            <person name="Hug L.A."/>
            <person name="Sharon I."/>
            <person name="Castelle C.J."/>
            <person name="Probst A.J."/>
            <person name="Thomas B.C."/>
            <person name="Singh A."/>
            <person name="Wilkins M.J."/>
            <person name="Karaoz U."/>
            <person name="Brodie E.L."/>
            <person name="Williams K.H."/>
            <person name="Hubbard S.S."/>
            <person name="Banfield J.F."/>
        </authorList>
    </citation>
    <scope>NUCLEOTIDE SEQUENCE [LARGE SCALE GENOMIC DNA]</scope>
    <source>
        <strain evidence="11">RBG_16_55_9</strain>
    </source>
</reference>
<name>A0A1F5UUQ5_FRAXR</name>
<dbReference type="EC" id="3.1.-.-" evidence="9"/>
<dbReference type="AlphaFoldDB" id="A0A1F5UUQ5"/>
<organism evidence="10 11">
    <name type="scientific">Fraserbacteria sp. (strain RBG_16_55_9)</name>
    <dbReference type="NCBI Taxonomy" id="1817864"/>
    <lineage>
        <taxon>Bacteria</taxon>
        <taxon>Candidatus Fraseribacteriota</taxon>
    </lineage>
</organism>
<evidence type="ECO:0000313" key="11">
    <source>
        <dbReference type="Proteomes" id="UP000179157"/>
    </source>
</evidence>
<proteinExistence type="inferred from homology"/>
<dbReference type="HAMAP" id="MF_01471">
    <property type="entry name" value="Cas2"/>
    <property type="match status" value="1"/>
</dbReference>
<dbReference type="Pfam" id="PF09827">
    <property type="entry name" value="CRISPR_Cas2"/>
    <property type="match status" value="1"/>
</dbReference>
<evidence type="ECO:0000256" key="2">
    <source>
        <dbReference type="ARBA" id="ARBA00009959"/>
    </source>
</evidence>
<dbReference type="CDD" id="cd09725">
    <property type="entry name" value="Cas2_I_II_III"/>
    <property type="match status" value="1"/>
</dbReference>
<evidence type="ECO:0000256" key="9">
    <source>
        <dbReference type="HAMAP-Rule" id="MF_01471"/>
    </source>
</evidence>
<gene>
    <name evidence="9" type="primary">cas2</name>
    <name evidence="10" type="ORF">A2Z21_06380</name>
</gene>
<dbReference type="GO" id="GO:0016787">
    <property type="term" value="F:hydrolase activity"/>
    <property type="evidence" value="ECO:0007669"/>
    <property type="project" value="UniProtKB-KW"/>
</dbReference>
<dbReference type="Gene3D" id="3.30.70.240">
    <property type="match status" value="1"/>
</dbReference>
<keyword evidence="4 9" id="KW-0479">Metal-binding</keyword>
<comment type="function">
    <text evidence="9">CRISPR (clustered regularly interspaced short palindromic repeat), is an adaptive immune system that provides protection against mobile genetic elements (viruses, transposable elements and conjugative plasmids). CRISPR clusters contain sequences complementary to antecedent mobile elements and target invading nucleic acids. CRISPR clusters are transcribed and processed into CRISPR RNA (crRNA). Functions as a ssRNA-specific endoribonuclease. Involved in the integration of spacer DNA into the CRISPR cassette.</text>
</comment>
<keyword evidence="5 9" id="KW-0255">Endonuclease</keyword>
<evidence type="ECO:0000256" key="4">
    <source>
        <dbReference type="ARBA" id="ARBA00022723"/>
    </source>
</evidence>
<keyword evidence="3 9" id="KW-0540">Nuclease</keyword>
<dbReference type="GO" id="GO:0051607">
    <property type="term" value="P:defense response to virus"/>
    <property type="evidence" value="ECO:0007669"/>
    <property type="project" value="UniProtKB-UniRule"/>
</dbReference>
<comment type="cofactor">
    <cofactor evidence="1 9">
        <name>Mg(2+)</name>
        <dbReference type="ChEBI" id="CHEBI:18420"/>
    </cofactor>
</comment>